<gene>
    <name evidence="3" type="ORF">BBI17_007268</name>
    <name evidence="4" type="ORF">BBO99_00007289</name>
    <name evidence="2" type="ORF">JM18_006825</name>
</gene>
<dbReference type="Proteomes" id="UP000285624">
    <property type="component" value="Unassembled WGS sequence"/>
</dbReference>
<accession>A0A3R7GSG8</accession>
<dbReference type="AlphaFoldDB" id="A0A3R7GSG8"/>
<dbReference type="Proteomes" id="UP000792063">
    <property type="component" value="Unassembled WGS sequence"/>
</dbReference>
<evidence type="ECO:0000313" key="5">
    <source>
        <dbReference type="Proteomes" id="UP000285624"/>
    </source>
</evidence>
<dbReference type="EMBL" id="MBDN02000293">
    <property type="protein sequence ID" value="RLN76769.1"/>
    <property type="molecule type" value="Genomic_DNA"/>
</dbReference>
<sequence>MFGYGEVPSSVSLLLQCGYRSKACTNHRATKLDGNLHKLCEFHRRKANLNQQKLHKRHREERALYEDVRSPKMRPAKKFRPSFQPTVEPILHATAEFPYCFSTEDYQQHHPIDEQASPKLSLEDMDILDLLLFDMQPQSLPPLESFLPDPSATVDNNSVPALIFMRARGENFPKTVKMSAVPVHELNRSGVELRCACALTREMQCAYRSKFCDAPRAVKLDGSLHKLCDFHRRKANANQQRLHRRKKRMLEEGAVGLGLQSPRSDRSKKLRLSPESPQSTTEPIDGHTFQSSFDQLEVKILEVLLFGAECSGSQVPEMMEDVATFSAMLSAPSVEGTLGDTWSVTL</sequence>
<feature type="region of interest" description="Disordered" evidence="1">
    <location>
        <begin position="253"/>
        <end position="287"/>
    </location>
</feature>
<protein>
    <submittedName>
        <fullName evidence="3">Uncharacterized protein</fullName>
    </submittedName>
</protein>
<dbReference type="EMBL" id="MAYM02000637">
    <property type="protein sequence ID" value="RLN37135.1"/>
    <property type="molecule type" value="Genomic_DNA"/>
</dbReference>
<proteinExistence type="predicted"/>
<evidence type="ECO:0000313" key="4">
    <source>
        <dbReference type="EMBL" id="RLN76769.1"/>
    </source>
</evidence>
<name>A0A3R7GSG8_9STRA</name>
<reference evidence="5 6" key="2">
    <citation type="submission" date="2018-07" db="EMBL/GenBank/DDBJ databases">
        <title>Genome sequencing of oomycete isolates from Chile give support for New Zealand origin for Phytophthora kernoviae and make available the first Nothophytophthora sp. genome.</title>
        <authorList>
            <person name="Studholme D.J."/>
            <person name="Sanfuentes E."/>
            <person name="Panda P."/>
            <person name="Hill R."/>
            <person name="Sambles C."/>
            <person name="Grant M."/>
            <person name="Williams N.M."/>
            <person name="Mcdougal R.L."/>
        </authorList>
    </citation>
    <scope>NUCLEOTIDE SEQUENCE [LARGE SCALE GENOMIC DNA]</scope>
    <source>
        <strain evidence="3">Chile2</strain>
        <strain evidence="4">Chile4</strain>
    </source>
</reference>
<dbReference type="EMBL" id="JPWU03000266">
    <property type="protein sequence ID" value="KAG2520968.1"/>
    <property type="molecule type" value="Genomic_DNA"/>
</dbReference>
<evidence type="ECO:0000256" key="1">
    <source>
        <dbReference type="SAM" id="MobiDB-lite"/>
    </source>
</evidence>
<reference evidence="2" key="3">
    <citation type="submission" date="2020-06" db="EMBL/GenBank/DDBJ databases">
        <authorList>
            <person name="Studholme D.J."/>
        </authorList>
    </citation>
    <scope>NUCLEOTIDE SEQUENCE</scope>
    <source>
        <strain evidence="2">NZFS 3630</strain>
    </source>
</reference>
<evidence type="ECO:0000313" key="3">
    <source>
        <dbReference type="EMBL" id="RLN37135.1"/>
    </source>
</evidence>
<evidence type="ECO:0000313" key="2">
    <source>
        <dbReference type="EMBL" id="KAG2520968.1"/>
    </source>
</evidence>
<comment type="caution">
    <text evidence="3">The sequence shown here is derived from an EMBL/GenBank/DDBJ whole genome shotgun (WGS) entry which is preliminary data.</text>
</comment>
<organism evidence="3 6">
    <name type="scientific">Phytophthora kernoviae</name>
    <dbReference type="NCBI Taxonomy" id="325452"/>
    <lineage>
        <taxon>Eukaryota</taxon>
        <taxon>Sar</taxon>
        <taxon>Stramenopiles</taxon>
        <taxon>Oomycota</taxon>
        <taxon>Peronosporomycetes</taxon>
        <taxon>Peronosporales</taxon>
        <taxon>Peronosporaceae</taxon>
        <taxon>Phytophthora</taxon>
    </lineage>
</organism>
<dbReference type="Proteomes" id="UP000285883">
    <property type="component" value="Unassembled WGS sequence"/>
</dbReference>
<keyword evidence="5" id="KW-1185">Reference proteome</keyword>
<feature type="compositionally biased region" description="Polar residues" evidence="1">
    <location>
        <begin position="275"/>
        <end position="287"/>
    </location>
</feature>
<evidence type="ECO:0000313" key="6">
    <source>
        <dbReference type="Proteomes" id="UP000285883"/>
    </source>
</evidence>
<reference evidence="2" key="1">
    <citation type="journal article" date="2015" name="Genom Data">
        <title>Genome sequences of six Phytophthora species associated with forests in New Zealand.</title>
        <authorList>
            <person name="Studholme D.J."/>
            <person name="McDougal R.L."/>
            <person name="Sambles C."/>
            <person name="Hansen E."/>
            <person name="Hardy G."/>
            <person name="Grant M."/>
            <person name="Ganley R.J."/>
            <person name="Williams N.M."/>
        </authorList>
    </citation>
    <scope>NUCLEOTIDE SEQUENCE</scope>
    <source>
        <strain evidence="2">NZFS 3630</strain>
    </source>
</reference>